<proteinExistence type="predicted"/>
<accession>A0A174ZDQ8</accession>
<dbReference type="STRING" id="39492.ERS852540_01095"/>
<evidence type="ECO:0000313" key="1">
    <source>
        <dbReference type="EMBL" id="CUQ85425.1"/>
    </source>
</evidence>
<sequence>MMTQEQQLRLYRLMEKLNWFFHQEMHYLDKEIAEQTARECYPEIREFTYDILWNDLPKEVQEQIMDEEESL</sequence>
<dbReference type="AlphaFoldDB" id="A0A174ZDQ8"/>
<organism evidence="1 2">
    <name type="scientific">[Eubacterium] siraeum</name>
    <dbReference type="NCBI Taxonomy" id="39492"/>
    <lineage>
        <taxon>Bacteria</taxon>
        <taxon>Bacillati</taxon>
        <taxon>Bacillota</taxon>
        <taxon>Clostridia</taxon>
        <taxon>Eubacteriales</taxon>
        <taxon>Oscillospiraceae</taxon>
        <taxon>Oscillospiraceae incertae sedis</taxon>
    </lineage>
</organism>
<dbReference type="EMBL" id="CZBY01000007">
    <property type="protein sequence ID" value="CUQ85425.1"/>
    <property type="molecule type" value="Genomic_DNA"/>
</dbReference>
<evidence type="ECO:0000313" key="2">
    <source>
        <dbReference type="Proteomes" id="UP000095662"/>
    </source>
</evidence>
<gene>
    <name evidence="1" type="ORF">ERS852540_01095</name>
</gene>
<reference evidence="1 2" key="1">
    <citation type="submission" date="2015-09" db="EMBL/GenBank/DDBJ databases">
        <authorList>
            <consortium name="Pathogen Informatics"/>
        </authorList>
    </citation>
    <scope>NUCLEOTIDE SEQUENCE [LARGE SCALE GENOMIC DNA]</scope>
    <source>
        <strain evidence="1 2">2789STDY5834928</strain>
    </source>
</reference>
<protein>
    <submittedName>
        <fullName evidence="1">Uncharacterized protein</fullName>
    </submittedName>
</protein>
<dbReference type="Proteomes" id="UP000095662">
    <property type="component" value="Unassembled WGS sequence"/>
</dbReference>
<name>A0A174ZDQ8_9FIRM</name>